<evidence type="ECO:0000313" key="1">
    <source>
        <dbReference type="EMBL" id="KZO89844.1"/>
    </source>
</evidence>
<evidence type="ECO:0000313" key="2">
    <source>
        <dbReference type="Proteomes" id="UP000076738"/>
    </source>
</evidence>
<keyword evidence="2" id="KW-1185">Reference proteome</keyword>
<protein>
    <submittedName>
        <fullName evidence="1">Uncharacterized protein</fullName>
    </submittedName>
</protein>
<reference evidence="1 2" key="1">
    <citation type="journal article" date="2016" name="Mol. Biol. Evol.">
        <title>Comparative Genomics of Early-Diverging Mushroom-Forming Fungi Provides Insights into the Origins of Lignocellulose Decay Capabilities.</title>
        <authorList>
            <person name="Nagy L.G."/>
            <person name="Riley R."/>
            <person name="Tritt A."/>
            <person name="Adam C."/>
            <person name="Daum C."/>
            <person name="Floudas D."/>
            <person name="Sun H."/>
            <person name="Yadav J.S."/>
            <person name="Pangilinan J."/>
            <person name="Larsson K.H."/>
            <person name="Matsuura K."/>
            <person name="Barry K."/>
            <person name="Labutti K."/>
            <person name="Kuo R."/>
            <person name="Ohm R.A."/>
            <person name="Bhattacharya S.S."/>
            <person name="Shirouzu T."/>
            <person name="Yoshinaga Y."/>
            <person name="Martin F.M."/>
            <person name="Grigoriev I.V."/>
            <person name="Hibbett D.S."/>
        </authorList>
    </citation>
    <scope>NUCLEOTIDE SEQUENCE [LARGE SCALE GENOMIC DNA]</scope>
    <source>
        <strain evidence="1 2">TUFC12733</strain>
    </source>
</reference>
<name>A0A167FU02_CALVF</name>
<accession>A0A167FU02</accession>
<dbReference type="Proteomes" id="UP000076738">
    <property type="component" value="Unassembled WGS sequence"/>
</dbReference>
<organism evidence="1 2">
    <name type="scientific">Calocera viscosa (strain TUFC12733)</name>
    <dbReference type="NCBI Taxonomy" id="1330018"/>
    <lineage>
        <taxon>Eukaryota</taxon>
        <taxon>Fungi</taxon>
        <taxon>Dikarya</taxon>
        <taxon>Basidiomycota</taxon>
        <taxon>Agaricomycotina</taxon>
        <taxon>Dacrymycetes</taxon>
        <taxon>Dacrymycetales</taxon>
        <taxon>Dacrymycetaceae</taxon>
        <taxon>Calocera</taxon>
    </lineage>
</organism>
<sequence>MCSTPRAPLFPLFSPGELVVATGRRVGSTPTSDSVWTCSVHFCSKMGRVFPLSLPVSCVHPL</sequence>
<dbReference type="AlphaFoldDB" id="A0A167FU02"/>
<dbReference type="EMBL" id="KV417362">
    <property type="protein sequence ID" value="KZO89844.1"/>
    <property type="molecule type" value="Genomic_DNA"/>
</dbReference>
<gene>
    <name evidence="1" type="ORF">CALVIDRAFT_543212</name>
</gene>
<proteinExistence type="predicted"/>